<evidence type="ECO:0000313" key="3">
    <source>
        <dbReference type="Proteomes" id="UP001054252"/>
    </source>
</evidence>
<proteinExistence type="predicted"/>
<accession>A0AAV5LIU0</accession>
<protein>
    <submittedName>
        <fullName evidence="2">Uncharacterized protein</fullName>
    </submittedName>
</protein>
<dbReference type="AlphaFoldDB" id="A0AAV5LIU0"/>
<reference evidence="2 3" key="1">
    <citation type="journal article" date="2021" name="Commun. Biol.">
        <title>The genome of Shorea leprosula (Dipterocarpaceae) highlights the ecological relevance of drought in aseasonal tropical rainforests.</title>
        <authorList>
            <person name="Ng K.K.S."/>
            <person name="Kobayashi M.J."/>
            <person name="Fawcett J.A."/>
            <person name="Hatakeyama M."/>
            <person name="Paape T."/>
            <person name="Ng C.H."/>
            <person name="Ang C.C."/>
            <person name="Tnah L.H."/>
            <person name="Lee C.T."/>
            <person name="Nishiyama T."/>
            <person name="Sese J."/>
            <person name="O'Brien M.J."/>
            <person name="Copetti D."/>
            <person name="Mohd Noor M.I."/>
            <person name="Ong R.C."/>
            <person name="Putra M."/>
            <person name="Sireger I.Z."/>
            <person name="Indrioko S."/>
            <person name="Kosugi Y."/>
            <person name="Izuno A."/>
            <person name="Isagi Y."/>
            <person name="Lee S.L."/>
            <person name="Shimizu K.K."/>
        </authorList>
    </citation>
    <scope>NUCLEOTIDE SEQUENCE [LARGE SCALE GENOMIC DNA]</scope>
    <source>
        <strain evidence="2">214</strain>
    </source>
</reference>
<name>A0AAV5LIU0_9ROSI</name>
<dbReference type="EMBL" id="BPVZ01000120">
    <property type="protein sequence ID" value="GKV37064.1"/>
    <property type="molecule type" value="Genomic_DNA"/>
</dbReference>
<evidence type="ECO:0000313" key="2">
    <source>
        <dbReference type="EMBL" id="GKV37064.1"/>
    </source>
</evidence>
<comment type="caution">
    <text evidence="2">The sequence shown here is derived from an EMBL/GenBank/DDBJ whole genome shotgun (WGS) entry which is preliminary data.</text>
</comment>
<organism evidence="2 3">
    <name type="scientific">Rubroshorea leprosula</name>
    <dbReference type="NCBI Taxonomy" id="152421"/>
    <lineage>
        <taxon>Eukaryota</taxon>
        <taxon>Viridiplantae</taxon>
        <taxon>Streptophyta</taxon>
        <taxon>Embryophyta</taxon>
        <taxon>Tracheophyta</taxon>
        <taxon>Spermatophyta</taxon>
        <taxon>Magnoliopsida</taxon>
        <taxon>eudicotyledons</taxon>
        <taxon>Gunneridae</taxon>
        <taxon>Pentapetalae</taxon>
        <taxon>rosids</taxon>
        <taxon>malvids</taxon>
        <taxon>Malvales</taxon>
        <taxon>Dipterocarpaceae</taxon>
        <taxon>Rubroshorea</taxon>
    </lineage>
</organism>
<sequence length="219" mass="23969">MDPNWWLAGERRNPTSESNSEYSSDDGSESGLIATGFCGEDEAMKDDFQAITEAAMEGESFENFEINGMEMCGLDGADLVGPEGEDLIGLEGVDIVGPVAMRIGEQRVAGGSSLKPRSGFFSNSNLIFTHKLPTSHRHHPRSSVLSNILLFDNLDPCIADVKIGNIRRRKGRDDEGNNQSGIEFDVYCFGVILIELLTGTQGMKESVKREEVCEGRGWD</sequence>
<keyword evidence="3" id="KW-1185">Reference proteome</keyword>
<gene>
    <name evidence="2" type="ORF">SLEP1_g45132</name>
</gene>
<dbReference type="Proteomes" id="UP001054252">
    <property type="component" value="Unassembled WGS sequence"/>
</dbReference>
<evidence type="ECO:0000256" key="1">
    <source>
        <dbReference type="SAM" id="MobiDB-lite"/>
    </source>
</evidence>
<feature type="region of interest" description="Disordered" evidence="1">
    <location>
        <begin position="1"/>
        <end position="31"/>
    </location>
</feature>